<evidence type="ECO:0000256" key="2">
    <source>
        <dbReference type="ARBA" id="ARBA00022630"/>
    </source>
</evidence>
<feature type="compositionally biased region" description="Low complexity" evidence="6">
    <location>
        <begin position="339"/>
        <end position="348"/>
    </location>
</feature>
<protein>
    <recommendedName>
        <fullName evidence="7">DUS-like FMN-binding domain-containing protein</fullName>
    </recommendedName>
</protein>
<feature type="compositionally biased region" description="Basic and acidic residues" evidence="6">
    <location>
        <begin position="307"/>
        <end position="321"/>
    </location>
</feature>
<keyword evidence="5" id="KW-0560">Oxidoreductase</keyword>
<dbReference type="GO" id="GO:0017150">
    <property type="term" value="F:tRNA dihydrouridine synthase activity"/>
    <property type="evidence" value="ECO:0007669"/>
    <property type="project" value="InterPro"/>
</dbReference>
<dbReference type="InterPro" id="IPR035587">
    <property type="entry name" value="DUS-like_FMN-bd"/>
</dbReference>
<feature type="region of interest" description="Disordered" evidence="6">
    <location>
        <begin position="300"/>
        <end position="360"/>
    </location>
</feature>
<evidence type="ECO:0000256" key="5">
    <source>
        <dbReference type="ARBA" id="ARBA00023002"/>
    </source>
</evidence>
<dbReference type="GO" id="GO:0050660">
    <property type="term" value="F:flavin adenine dinucleotide binding"/>
    <property type="evidence" value="ECO:0007669"/>
    <property type="project" value="InterPro"/>
</dbReference>
<keyword evidence="2" id="KW-0285">Flavoprotein</keyword>
<evidence type="ECO:0000256" key="1">
    <source>
        <dbReference type="ARBA" id="ARBA00001917"/>
    </source>
</evidence>
<evidence type="ECO:0000256" key="6">
    <source>
        <dbReference type="SAM" id="MobiDB-lite"/>
    </source>
</evidence>
<dbReference type="PROSITE" id="PS01136">
    <property type="entry name" value="UPF0034"/>
    <property type="match status" value="1"/>
</dbReference>
<comment type="cofactor">
    <cofactor evidence="1">
        <name>FMN</name>
        <dbReference type="ChEBI" id="CHEBI:58210"/>
    </cofactor>
</comment>
<evidence type="ECO:0000256" key="4">
    <source>
        <dbReference type="ARBA" id="ARBA00022694"/>
    </source>
</evidence>
<sequence length="360" mass="38492">MRLLALEYGADMVYTPELIAHKLARCVRVENERLGCVDFMDDDSLVLRIAPAERHAVVLQIGAADKDLALRAARLCEADINAVDLNMGCPKPFSVKGGMGAALLKTPEKAVEILTTLVSSLSIPVTCKIRLLEDDESTIALVKQLAATGVSAIGVHGRTRDMRPREPALWARIKAVADAVDVPIIANGDCFKFEDFATMTAATGAASIMVARGAQWNVSLFSPDGMVPPAEVAARYTRLALHWGMAPGNAKFTLNAMTTFGMGPAIQAAKTWADLASMFKLENEYELLCTASGSEHANWVPSSRTRAKMERIKRSRAEKARNTAKKRSATDAASKRPAADAAAGAGPAKKAKRLDATASA</sequence>
<name>A0A0L0DRE3_THETB</name>
<dbReference type="Proteomes" id="UP000054408">
    <property type="component" value="Unassembled WGS sequence"/>
</dbReference>
<dbReference type="InterPro" id="IPR018517">
    <property type="entry name" value="tRNA_hU_synthase_CS"/>
</dbReference>
<dbReference type="SUPFAM" id="SSF51395">
    <property type="entry name" value="FMN-linked oxidoreductases"/>
    <property type="match status" value="1"/>
</dbReference>
<keyword evidence="3" id="KW-0288">FMN</keyword>
<dbReference type="CDD" id="cd02801">
    <property type="entry name" value="DUS_like_FMN"/>
    <property type="match status" value="1"/>
</dbReference>
<dbReference type="OMA" id="LADIAYM"/>
<dbReference type="InterPro" id="IPR052582">
    <property type="entry name" value="tRNA-DUS-like"/>
</dbReference>
<reference evidence="8 9" key="1">
    <citation type="submission" date="2010-05" db="EMBL/GenBank/DDBJ databases">
        <title>The Genome Sequence of Thecamonas trahens ATCC 50062.</title>
        <authorList>
            <consortium name="The Broad Institute Genome Sequencing Platform"/>
            <person name="Russ C."/>
            <person name="Cuomo C."/>
            <person name="Shea T."/>
            <person name="Young S.K."/>
            <person name="Zeng Q."/>
            <person name="Koehrsen M."/>
            <person name="Haas B."/>
            <person name="Borodovsky M."/>
            <person name="Guigo R."/>
            <person name="Alvarado L."/>
            <person name="Berlin A."/>
            <person name="Bochicchio J."/>
            <person name="Borenstein D."/>
            <person name="Chapman S."/>
            <person name="Chen Z."/>
            <person name="Freedman E."/>
            <person name="Gellesch M."/>
            <person name="Goldberg J."/>
            <person name="Griggs A."/>
            <person name="Gujja S."/>
            <person name="Heilman E."/>
            <person name="Heiman D."/>
            <person name="Hepburn T."/>
            <person name="Howarth C."/>
            <person name="Jen D."/>
            <person name="Larson L."/>
            <person name="Mehta T."/>
            <person name="Park D."/>
            <person name="Pearson M."/>
            <person name="Roberts A."/>
            <person name="Saif S."/>
            <person name="Shenoy N."/>
            <person name="Sisk P."/>
            <person name="Stolte C."/>
            <person name="Sykes S."/>
            <person name="Thomson T."/>
            <person name="Walk T."/>
            <person name="White J."/>
            <person name="Yandava C."/>
            <person name="Burger G."/>
            <person name="Gray M.W."/>
            <person name="Holland P.W.H."/>
            <person name="King N."/>
            <person name="Lang F.B.F."/>
            <person name="Roger A.J."/>
            <person name="Ruiz-Trillo I."/>
            <person name="Lander E."/>
            <person name="Nusbaum C."/>
        </authorList>
    </citation>
    <scope>NUCLEOTIDE SEQUENCE [LARGE SCALE GENOMIC DNA]</scope>
    <source>
        <strain evidence="8 9">ATCC 50062</strain>
    </source>
</reference>
<accession>A0A0L0DRE3</accession>
<gene>
    <name evidence="8" type="ORF">AMSG_10549</name>
</gene>
<feature type="domain" description="DUS-like FMN-binding" evidence="7">
    <location>
        <begin position="45"/>
        <end position="222"/>
    </location>
</feature>
<evidence type="ECO:0000313" key="9">
    <source>
        <dbReference type="Proteomes" id="UP000054408"/>
    </source>
</evidence>
<dbReference type="InterPro" id="IPR013785">
    <property type="entry name" value="Aldolase_TIM"/>
</dbReference>
<keyword evidence="4" id="KW-0819">tRNA processing</keyword>
<dbReference type="Pfam" id="PF01207">
    <property type="entry name" value="Dus"/>
    <property type="match status" value="1"/>
</dbReference>
<proteinExistence type="predicted"/>
<dbReference type="GeneID" id="25568749"/>
<evidence type="ECO:0000256" key="3">
    <source>
        <dbReference type="ARBA" id="ARBA00022643"/>
    </source>
</evidence>
<keyword evidence="9" id="KW-1185">Reference proteome</keyword>
<organism evidence="8 9">
    <name type="scientific">Thecamonas trahens ATCC 50062</name>
    <dbReference type="NCBI Taxonomy" id="461836"/>
    <lineage>
        <taxon>Eukaryota</taxon>
        <taxon>Apusozoa</taxon>
        <taxon>Apusomonadida</taxon>
        <taxon>Apusomonadidae</taxon>
        <taxon>Thecamonas</taxon>
    </lineage>
</organism>
<dbReference type="GO" id="GO:0005737">
    <property type="term" value="C:cytoplasm"/>
    <property type="evidence" value="ECO:0007669"/>
    <property type="project" value="TreeGrafter"/>
</dbReference>
<evidence type="ECO:0000313" key="8">
    <source>
        <dbReference type="EMBL" id="KNC54894.1"/>
    </source>
</evidence>
<dbReference type="RefSeq" id="XP_013753485.1">
    <property type="nucleotide sequence ID" value="XM_013898031.1"/>
</dbReference>
<dbReference type="STRING" id="461836.A0A0L0DRE3"/>
<dbReference type="eggNOG" id="KOG2334">
    <property type="taxonomic scope" value="Eukaryota"/>
</dbReference>
<dbReference type="AlphaFoldDB" id="A0A0L0DRE3"/>
<evidence type="ECO:0000259" key="7">
    <source>
        <dbReference type="Pfam" id="PF01207"/>
    </source>
</evidence>
<dbReference type="EMBL" id="GL349492">
    <property type="protein sequence ID" value="KNC54894.1"/>
    <property type="molecule type" value="Genomic_DNA"/>
</dbReference>
<dbReference type="Gene3D" id="3.20.20.70">
    <property type="entry name" value="Aldolase class I"/>
    <property type="match status" value="1"/>
</dbReference>
<dbReference type="PANTHER" id="PTHR45936">
    <property type="entry name" value="TRNA-DIHYDROURIDINE(20) SYNTHASE [NAD(P)+]-LIKE"/>
    <property type="match status" value="1"/>
</dbReference>
<dbReference type="PANTHER" id="PTHR45936:SF1">
    <property type="entry name" value="TRNA-DIHYDROURIDINE(20) SYNTHASE [NAD(P)+]-LIKE"/>
    <property type="match status" value="1"/>
</dbReference>
<dbReference type="OrthoDB" id="10262250at2759"/>